<dbReference type="Pfam" id="PF19573">
    <property type="entry name" value="DUF6089"/>
    <property type="match status" value="1"/>
</dbReference>
<dbReference type="Gene3D" id="2.40.160.20">
    <property type="match status" value="1"/>
</dbReference>
<reference evidence="2 3" key="1">
    <citation type="submission" date="2016-11" db="EMBL/GenBank/DDBJ databases">
        <authorList>
            <person name="Jaros S."/>
            <person name="Januszkiewicz K."/>
            <person name="Wedrychowicz H."/>
        </authorList>
    </citation>
    <scope>NUCLEOTIDE SEQUENCE [LARGE SCALE GENOMIC DNA]</scope>
    <source>
        <strain evidence="2 3">DSM 25660</strain>
    </source>
</reference>
<dbReference type="SUPFAM" id="SSF56925">
    <property type="entry name" value="OMPA-like"/>
    <property type="match status" value="1"/>
</dbReference>
<organism evidence="2 3">
    <name type="scientific">Flavobacterium fontis</name>
    <dbReference type="NCBI Taxonomy" id="1124188"/>
    <lineage>
        <taxon>Bacteria</taxon>
        <taxon>Pseudomonadati</taxon>
        <taxon>Bacteroidota</taxon>
        <taxon>Flavobacteriia</taxon>
        <taxon>Flavobacteriales</taxon>
        <taxon>Flavobacteriaceae</taxon>
        <taxon>Flavobacterium</taxon>
    </lineage>
</organism>
<dbReference type="EMBL" id="FQVQ01000009">
    <property type="protein sequence ID" value="SHF44411.1"/>
    <property type="molecule type" value="Genomic_DNA"/>
</dbReference>
<dbReference type="Proteomes" id="UP000184147">
    <property type="component" value="Unassembled WGS sequence"/>
</dbReference>
<dbReference type="InterPro" id="IPR045743">
    <property type="entry name" value="DUF6089"/>
</dbReference>
<accession>A0A1M5BPS3</accession>
<evidence type="ECO:0000313" key="3">
    <source>
        <dbReference type="Proteomes" id="UP000184147"/>
    </source>
</evidence>
<dbReference type="AlphaFoldDB" id="A0A1M5BPS3"/>
<gene>
    <name evidence="2" type="ORF">SAMN05444377_10932</name>
</gene>
<dbReference type="InterPro" id="IPR011250">
    <property type="entry name" value="OMP/PagP_B-barrel"/>
</dbReference>
<protein>
    <recommendedName>
        <fullName evidence="1">DUF6089 domain-containing protein</fullName>
    </recommendedName>
</protein>
<evidence type="ECO:0000313" key="2">
    <source>
        <dbReference type="EMBL" id="SHF44411.1"/>
    </source>
</evidence>
<proteinExistence type="predicted"/>
<sequence length="233" mass="26931">MHAIFHWMKRIYIALLVLTFSGLKAQIHEIGVFAGGANYIGEVGKTNYINPNEPVFGFLYKWNRSPRHSYRFAFNWGKISANDLDSDVPGRQRRGNRFENSVRELAVGMEFNFFEFDLHEMDRQFTPYVFTGLTYTFYDELYTVNRETRTDKSSSTLAIPMVVGIKTNIADHWILGFEVGARYTFSDNLDGSQPKNDRYAALRYGNLESNDWYVFTGVTLTYTFGNKPCFCAD</sequence>
<dbReference type="STRING" id="1124188.SAMN05444377_10932"/>
<keyword evidence="3" id="KW-1185">Reference proteome</keyword>
<feature type="domain" description="DUF6089" evidence="1">
    <location>
        <begin position="11"/>
        <end position="232"/>
    </location>
</feature>
<name>A0A1M5BPS3_9FLAO</name>
<evidence type="ECO:0000259" key="1">
    <source>
        <dbReference type="Pfam" id="PF19573"/>
    </source>
</evidence>